<name>A0AAE0XTL0_9GAST</name>
<sequence length="127" mass="14204">MNGYFEQAGCVRCPQISFVMSGHFEEAGCVRCQQISFVMSGHFEEAGCAVKLLGSHPKHRPKSASPNTKYTEDSRRRLQLSPTGTLTGTLTGILRAASRYTVLEICAIERTDQWLHTSRNPWTNSLR</sequence>
<evidence type="ECO:0000313" key="2">
    <source>
        <dbReference type="EMBL" id="KAK3710189.1"/>
    </source>
</evidence>
<organism evidence="2 3">
    <name type="scientific">Elysia crispata</name>
    <name type="common">lettuce slug</name>
    <dbReference type="NCBI Taxonomy" id="231223"/>
    <lineage>
        <taxon>Eukaryota</taxon>
        <taxon>Metazoa</taxon>
        <taxon>Spiralia</taxon>
        <taxon>Lophotrochozoa</taxon>
        <taxon>Mollusca</taxon>
        <taxon>Gastropoda</taxon>
        <taxon>Heterobranchia</taxon>
        <taxon>Euthyneura</taxon>
        <taxon>Panpulmonata</taxon>
        <taxon>Sacoglossa</taxon>
        <taxon>Placobranchoidea</taxon>
        <taxon>Plakobranchidae</taxon>
        <taxon>Elysia</taxon>
    </lineage>
</organism>
<proteinExistence type="predicted"/>
<accession>A0AAE0XTL0</accession>
<comment type="caution">
    <text evidence="2">The sequence shown here is derived from an EMBL/GenBank/DDBJ whole genome shotgun (WGS) entry which is preliminary data.</text>
</comment>
<keyword evidence="3" id="KW-1185">Reference proteome</keyword>
<protein>
    <submittedName>
        <fullName evidence="2">Uncharacterized protein</fullName>
    </submittedName>
</protein>
<gene>
    <name evidence="2" type="ORF">RRG08_014505</name>
</gene>
<dbReference type="Proteomes" id="UP001283361">
    <property type="component" value="Unassembled WGS sequence"/>
</dbReference>
<dbReference type="EMBL" id="JAWDGP010007642">
    <property type="protein sequence ID" value="KAK3710189.1"/>
    <property type="molecule type" value="Genomic_DNA"/>
</dbReference>
<evidence type="ECO:0000256" key="1">
    <source>
        <dbReference type="SAM" id="MobiDB-lite"/>
    </source>
</evidence>
<feature type="region of interest" description="Disordered" evidence="1">
    <location>
        <begin position="56"/>
        <end position="84"/>
    </location>
</feature>
<dbReference type="AlphaFoldDB" id="A0AAE0XTL0"/>
<evidence type="ECO:0000313" key="3">
    <source>
        <dbReference type="Proteomes" id="UP001283361"/>
    </source>
</evidence>
<reference evidence="2" key="1">
    <citation type="journal article" date="2023" name="G3 (Bethesda)">
        <title>A reference genome for the long-term kleptoplast-retaining sea slug Elysia crispata morphotype clarki.</title>
        <authorList>
            <person name="Eastman K.E."/>
            <person name="Pendleton A.L."/>
            <person name="Shaikh M.A."/>
            <person name="Suttiyut T."/>
            <person name="Ogas R."/>
            <person name="Tomko P."/>
            <person name="Gavelis G."/>
            <person name="Widhalm J.R."/>
            <person name="Wisecaver J.H."/>
        </authorList>
    </citation>
    <scope>NUCLEOTIDE SEQUENCE</scope>
    <source>
        <strain evidence="2">ECLA1</strain>
    </source>
</reference>